<dbReference type="PROSITE" id="PS50082">
    <property type="entry name" value="WD_REPEATS_2"/>
    <property type="match status" value="2"/>
</dbReference>
<evidence type="ECO:0000256" key="5">
    <source>
        <dbReference type="SAM" id="MobiDB-lite"/>
    </source>
</evidence>
<sequence>KQTMAECEAAGHMAARNVEIIVGTYEEFIIGYQLTVQKDGKVSLTQSFTDHSHTGSVRKIAISGKFLISGGSDEILRIFNLSSRFEVGTIMEHKGTITDLVFHGSQYLFSTAEDGNICIFSRGKWECEKTLKAHVGGVTSFAVHPTGKLALSVGKDKSLRTWNLIKGRRAFITNLKTVADSVHWSPPGTHYLVVKGSCVDVYEVSLGQVVHSVDFKEKVTSLIFIMDDIIAVGGDGKNICLYDITTKLELVQWDAHTMRIKSLRVIPRVATEDLWLVSASSDGTIKVWNIELLSLSSAPKLLGEVNTSCRIICMDIYLPQQKMPVSNVEKAVGYELENKTQANGSSEESVKQKKKKKLKKPLNQETNEGLPIKKKKLKKPLNQETNEGLPIKKKKLKKPLNQETNGLPIKKKKLKEPLNQETNEESPVKKKKLKKPLNQETNEESPVKKKKLKKPLNQETNEESPVKKKKLKKPLNQETNEESPVKKKKLKKPLNQETNEESPVKKKKLKKPLNQETNEGSPVKKKNKLL</sequence>
<comment type="caution">
    <text evidence="6">The sequence shown here is derived from an EMBL/GenBank/DDBJ whole genome shotgun (WGS) entry which is preliminary data.</text>
</comment>
<dbReference type="SMART" id="SM00320">
    <property type="entry name" value="WD40"/>
    <property type="match status" value="5"/>
</dbReference>
<comment type="function">
    <text evidence="3">Negatively regulates the PAK1 kinase. PAK1 is a member of the PAK kinase family, which has been shown to play a positive role in the regulation of signaling pathways involving MAPK8 and RELA. PAK1 exists as an inactive homodimer, which is activated by binding of small GTPases such as CDC42 to an N-terminal regulatory domain. PAK1IP1 also binds to the N-terminus of PAK1, and inhibits the specific activation of PAK1 by CDC42. May be involved in ribosomal large subunit assembly.</text>
</comment>
<dbReference type="Pfam" id="PF00400">
    <property type="entry name" value="WD40"/>
    <property type="match status" value="4"/>
</dbReference>
<dbReference type="InterPro" id="IPR036322">
    <property type="entry name" value="WD40_repeat_dom_sf"/>
</dbReference>
<dbReference type="InterPro" id="IPR019775">
    <property type="entry name" value="WD40_repeat_CS"/>
</dbReference>
<dbReference type="PANTHER" id="PTHR44675">
    <property type="entry name" value="PAK1 INTERACTING PROTEIN 1"/>
    <property type="match status" value="1"/>
</dbReference>
<accession>A0AAW0XFT4</accession>
<dbReference type="InterPro" id="IPR051959">
    <property type="entry name" value="PAK1-Kinase_Regulator"/>
</dbReference>
<dbReference type="SUPFAM" id="SSF50978">
    <property type="entry name" value="WD40 repeat-like"/>
    <property type="match status" value="1"/>
</dbReference>
<keyword evidence="7" id="KW-1185">Reference proteome</keyword>
<reference evidence="6 7" key="1">
    <citation type="journal article" date="2024" name="BMC Genomics">
        <title>Genome assembly of redclaw crayfish (Cherax quadricarinatus) provides insights into its immune adaptation and hypoxia tolerance.</title>
        <authorList>
            <person name="Liu Z."/>
            <person name="Zheng J."/>
            <person name="Li H."/>
            <person name="Fang K."/>
            <person name="Wang S."/>
            <person name="He J."/>
            <person name="Zhou D."/>
            <person name="Weng S."/>
            <person name="Chi M."/>
            <person name="Gu Z."/>
            <person name="He J."/>
            <person name="Li F."/>
            <person name="Wang M."/>
        </authorList>
    </citation>
    <scope>NUCLEOTIDE SEQUENCE [LARGE SCALE GENOMIC DNA]</scope>
    <source>
        <strain evidence="6">ZL_2023a</strain>
    </source>
</reference>
<evidence type="ECO:0008006" key="8">
    <source>
        <dbReference type="Google" id="ProtNLM"/>
    </source>
</evidence>
<keyword evidence="2" id="KW-0677">Repeat</keyword>
<keyword evidence="1 4" id="KW-0853">WD repeat</keyword>
<dbReference type="InterPro" id="IPR001680">
    <property type="entry name" value="WD40_rpt"/>
</dbReference>
<feature type="region of interest" description="Disordered" evidence="5">
    <location>
        <begin position="339"/>
        <end position="530"/>
    </location>
</feature>
<feature type="repeat" description="WD" evidence="4">
    <location>
        <begin position="131"/>
        <end position="172"/>
    </location>
</feature>
<evidence type="ECO:0000256" key="1">
    <source>
        <dbReference type="ARBA" id="ARBA00022574"/>
    </source>
</evidence>
<protein>
    <recommendedName>
        <fullName evidence="8">P21-activated protein kinase-interacting protein 1-like protein</fullName>
    </recommendedName>
</protein>
<gene>
    <name evidence="6" type="ORF">OTU49_001646</name>
</gene>
<feature type="non-terminal residue" evidence="6">
    <location>
        <position position="1"/>
    </location>
</feature>
<evidence type="ECO:0000313" key="6">
    <source>
        <dbReference type="EMBL" id="KAK8742732.1"/>
    </source>
</evidence>
<dbReference type="Gene3D" id="2.130.10.10">
    <property type="entry name" value="YVTN repeat-like/Quinoprotein amine dehydrogenase"/>
    <property type="match status" value="2"/>
</dbReference>
<evidence type="ECO:0000313" key="7">
    <source>
        <dbReference type="Proteomes" id="UP001445076"/>
    </source>
</evidence>
<dbReference type="CDD" id="cd00200">
    <property type="entry name" value="WD40"/>
    <property type="match status" value="1"/>
</dbReference>
<dbReference type="PROSITE" id="PS50294">
    <property type="entry name" value="WD_REPEATS_REGION"/>
    <property type="match status" value="1"/>
</dbReference>
<dbReference type="Proteomes" id="UP001445076">
    <property type="component" value="Unassembled WGS sequence"/>
</dbReference>
<evidence type="ECO:0000256" key="3">
    <source>
        <dbReference type="ARBA" id="ARBA00045213"/>
    </source>
</evidence>
<dbReference type="InterPro" id="IPR015943">
    <property type="entry name" value="WD40/YVTN_repeat-like_dom_sf"/>
</dbReference>
<dbReference type="AlphaFoldDB" id="A0AAW0XFT4"/>
<organism evidence="6 7">
    <name type="scientific">Cherax quadricarinatus</name>
    <name type="common">Australian red claw crayfish</name>
    <dbReference type="NCBI Taxonomy" id="27406"/>
    <lineage>
        <taxon>Eukaryota</taxon>
        <taxon>Metazoa</taxon>
        <taxon>Ecdysozoa</taxon>
        <taxon>Arthropoda</taxon>
        <taxon>Crustacea</taxon>
        <taxon>Multicrustacea</taxon>
        <taxon>Malacostraca</taxon>
        <taxon>Eumalacostraca</taxon>
        <taxon>Eucarida</taxon>
        <taxon>Decapoda</taxon>
        <taxon>Pleocyemata</taxon>
        <taxon>Astacidea</taxon>
        <taxon>Parastacoidea</taxon>
        <taxon>Parastacidae</taxon>
        <taxon>Cherax</taxon>
    </lineage>
</organism>
<evidence type="ECO:0000256" key="4">
    <source>
        <dbReference type="PROSITE-ProRule" id="PRU00221"/>
    </source>
</evidence>
<name>A0AAW0XFT4_CHEQU</name>
<dbReference type="PANTHER" id="PTHR44675:SF1">
    <property type="entry name" value="P21-ACTIVATED PROTEIN KINASE-INTERACTING PROTEIN 1"/>
    <property type="match status" value="1"/>
</dbReference>
<evidence type="ECO:0000256" key="2">
    <source>
        <dbReference type="ARBA" id="ARBA00022737"/>
    </source>
</evidence>
<dbReference type="EMBL" id="JARKIK010000027">
    <property type="protein sequence ID" value="KAK8742732.1"/>
    <property type="molecule type" value="Genomic_DNA"/>
</dbReference>
<feature type="repeat" description="WD" evidence="4">
    <location>
        <begin position="253"/>
        <end position="291"/>
    </location>
</feature>
<dbReference type="PROSITE" id="PS00678">
    <property type="entry name" value="WD_REPEATS_1"/>
    <property type="match status" value="2"/>
</dbReference>
<proteinExistence type="predicted"/>